<dbReference type="EMBL" id="JAYMYQ010000005">
    <property type="protein sequence ID" value="KAK7328676.1"/>
    <property type="molecule type" value="Genomic_DNA"/>
</dbReference>
<dbReference type="AlphaFoldDB" id="A0AAN9L4P8"/>
<organism evidence="1 2">
    <name type="scientific">Canavalia gladiata</name>
    <name type="common">Sword bean</name>
    <name type="synonym">Dolichos gladiatus</name>
    <dbReference type="NCBI Taxonomy" id="3824"/>
    <lineage>
        <taxon>Eukaryota</taxon>
        <taxon>Viridiplantae</taxon>
        <taxon>Streptophyta</taxon>
        <taxon>Embryophyta</taxon>
        <taxon>Tracheophyta</taxon>
        <taxon>Spermatophyta</taxon>
        <taxon>Magnoliopsida</taxon>
        <taxon>eudicotyledons</taxon>
        <taxon>Gunneridae</taxon>
        <taxon>Pentapetalae</taxon>
        <taxon>rosids</taxon>
        <taxon>fabids</taxon>
        <taxon>Fabales</taxon>
        <taxon>Fabaceae</taxon>
        <taxon>Papilionoideae</taxon>
        <taxon>50 kb inversion clade</taxon>
        <taxon>NPAAA clade</taxon>
        <taxon>indigoferoid/millettioid clade</taxon>
        <taxon>Phaseoleae</taxon>
        <taxon>Canavalia</taxon>
    </lineage>
</organism>
<reference evidence="1 2" key="1">
    <citation type="submission" date="2024-01" db="EMBL/GenBank/DDBJ databases">
        <title>The genomes of 5 underutilized Papilionoideae crops provide insights into root nodulation and disease resistanc.</title>
        <authorList>
            <person name="Jiang F."/>
        </authorList>
    </citation>
    <scope>NUCLEOTIDE SEQUENCE [LARGE SCALE GENOMIC DNA]</scope>
    <source>
        <strain evidence="1">LVBAO_FW01</strain>
        <tissue evidence="1">Leaves</tissue>
    </source>
</reference>
<gene>
    <name evidence="1" type="ORF">VNO77_22793</name>
</gene>
<keyword evidence="2" id="KW-1185">Reference proteome</keyword>
<dbReference type="Proteomes" id="UP001367508">
    <property type="component" value="Unassembled WGS sequence"/>
</dbReference>
<comment type="caution">
    <text evidence="1">The sequence shown here is derived from an EMBL/GenBank/DDBJ whole genome shotgun (WGS) entry which is preliminary data.</text>
</comment>
<protein>
    <submittedName>
        <fullName evidence="1">Uncharacterized protein</fullName>
    </submittedName>
</protein>
<name>A0AAN9L4P8_CANGL</name>
<sequence length="173" mass="19727">MHLSVPRYAGLRQSHCNLSMPFKVSIFRSAGWGRMRQIPITKQSVTHRPEIYTTFSATRGRLDSGGNDHRTGPEVSTGRARWCSELLDIKGVQLGVAVVYMRGRSGSIHRSIGTFAGDRSSDSECARIMILDDRYHPFQFSTWWRKKRSNYSKREQGVEGVMRCDYAVLALWP</sequence>
<proteinExistence type="predicted"/>
<evidence type="ECO:0000313" key="1">
    <source>
        <dbReference type="EMBL" id="KAK7328676.1"/>
    </source>
</evidence>
<evidence type="ECO:0000313" key="2">
    <source>
        <dbReference type="Proteomes" id="UP001367508"/>
    </source>
</evidence>
<accession>A0AAN9L4P8</accession>